<proteinExistence type="evidence at transcript level"/>
<evidence type="ECO:0000256" key="1">
    <source>
        <dbReference type="ARBA" id="ARBA00004613"/>
    </source>
</evidence>
<dbReference type="GO" id="GO:0090729">
    <property type="term" value="F:toxin activity"/>
    <property type="evidence" value="ECO:0007669"/>
    <property type="project" value="InterPro"/>
</dbReference>
<dbReference type="InterPro" id="IPR054131">
    <property type="entry name" value="Toxin_cobra-type"/>
</dbReference>
<evidence type="ECO:0000256" key="4">
    <source>
        <dbReference type="SAM" id="SignalP"/>
    </source>
</evidence>
<dbReference type="AlphaFoldDB" id="F5CPD4"/>
<evidence type="ECO:0000256" key="2">
    <source>
        <dbReference type="ARBA" id="ARBA00022525"/>
    </source>
</evidence>
<evidence type="ECO:0000256" key="3">
    <source>
        <dbReference type="ARBA" id="ARBA00023157"/>
    </source>
</evidence>
<dbReference type="CDD" id="cd00206">
    <property type="entry name" value="TFP_snake_toxin"/>
    <property type="match status" value="1"/>
</dbReference>
<protein>
    <submittedName>
        <fullName evidence="5">Putative three finger toxin</fullName>
    </submittedName>
</protein>
<dbReference type="EMBL" id="JF754472">
    <property type="protein sequence ID" value="AED89561.1"/>
    <property type="molecule type" value="mRNA"/>
</dbReference>
<keyword evidence="4" id="KW-0732">Signal</keyword>
<name>F5CPD4_MICAT</name>
<sequence length="84" mass="9641">MKALLFALFLVAFLFKDPVKSMQCYKCGVSGCHLKITCSEDEKFCYKRYNKISFIRTYGCAKTCTEENNWTASVYCCTTNLCNT</sequence>
<dbReference type="InterPro" id="IPR045860">
    <property type="entry name" value="Snake_toxin-like_sf"/>
</dbReference>
<feature type="chain" id="PRO_5003327054" evidence="4">
    <location>
        <begin position="22"/>
        <end position="84"/>
    </location>
</feature>
<accession>F5CPD4</accession>
<keyword evidence="3" id="KW-1015">Disulfide bond</keyword>
<dbReference type="GO" id="GO:0005576">
    <property type="term" value="C:extracellular region"/>
    <property type="evidence" value="ECO:0007669"/>
    <property type="project" value="UniProtKB-SubCell"/>
</dbReference>
<feature type="signal peptide" evidence="4">
    <location>
        <begin position="1"/>
        <end position="21"/>
    </location>
</feature>
<dbReference type="Pfam" id="PF21947">
    <property type="entry name" value="Toxin_cobra-type"/>
    <property type="match status" value="1"/>
</dbReference>
<keyword evidence="2" id="KW-0964">Secreted</keyword>
<evidence type="ECO:0000313" key="5">
    <source>
        <dbReference type="EMBL" id="AED89561.1"/>
    </source>
</evidence>
<comment type="subcellular location">
    <subcellularLocation>
        <location evidence="1">Secreted</location>
    </subcellularLocation>
</comment>
<reference evidence="5" key="1">
    <citation type="journal article" date="2011" name="J. Proteomics">
        <title>Snake venomics and venom gland transcriptomic analysis of Brazilian coral snakes, Micrurus altirostris and M. corallinus.</title>
        <authorList>
            <person name="Correa-Netto C."/>
            <person name="Junqueira-de-Azevedo I.D."/>
            <person name="Silva D.A."/>
            <person name="Ho P.L."/>
            <person name="Leitao-de-Araujo M."/>
            <person name="Alves M.L."/>
            <person name="Sanz L."/>
            <person name="Foguel D."/>
            <person name="Zingali R.B."/>
            <person name="Calvete J.J."/>
        </authorList>
    </citation>
    <scope>NUCLEOTIDE SEQUENCE</scope>
    <source>
        <strain evidence="5">MALT0050C</strain>
        <tissue evidence="5">Venom gland</tissue>
    </source>
</reference>
<organism evidence="5">
    <name type="scientific">Micrurus altirostris</name>
    <name type="common">Uruguayan coral snake</name>
    <name type="synonym">Elaps altirostris</name>
    <dbReference type="NCBI Taxonomy" id="129457"/>
    <lineage>
        <taxon>Eukaryota</taxon>
        <taxon>Metazoa</taxon>
        <taxon>Chordata</taxon>
        <taxon>Craniata</taxon>
        <taxon>Vertebrata</taxon>
        <taxon>Euteleostomi</taxon>
        <taxon>Lepidosauria</taxon>
        <taxon>Squamata</taxon>
        <taxon>Bifurcata</taxon>
        <taxon>Unidentata</taxon>
        <taxon>Episquamata</taxon>
        <taxon>Toxicofera</taxon>
        <taxon>Serpentes</taxon>
        <taxon>Colubroidea</taxon>
        <taxon>Elapidae</taxon>
        <taxon>Elapinae</taxon>
        <taxon>Micrurus</taxon>
    </lineage>
</organism>
<dbReference type="SUPFAM" id="SSF57302">
    <property type="entry name" value="Snake toxin-like"/>
    <property type="match status" value="1"/>
</dbReference>
<dbReference type="Gene3D" id="2.10.60.10">
    <property type="entry name" value="CD59"/>
    <property type="match status" value="1"/>
</dbReference>
<dbReference type="InterPro" id="IPR003571">
    <property type="entry name" value="Snake_3FTx"/>
</dbReference>